<keyword evidence="3" id="KW-1185">Reference proteome</keyword>
<dbReference type="EMBL" id="JAHHUM010000456">
    <property type="protein sequence ID" value="KAK5619756.1"/>
    <property type="molecule type" value="Genomic_DNA"/>
</dbReference>
<reference evidence="2 3" key="1">
    <citation type="submission" date="2021-06" db="EMBL/GenBank/DDBJ databases">
        <authorList>
            <person name="Palmer J.M."/>
        </authorList>
    </citation>
    <scope>NUCLEOTIDE SEQUENCE [LARGE SCALE GENOMIC DNA]</scope>
    <source>
        <strain evidence="2 3">MEX-2019</strain>
        <tissue evidence="2">Muscle</tissue>
    </source>
</reference>
<accession>A0AAV9SEH9</accession>
<feature type="compositionally biased region" description="Low complexity" evidence="1">
    <location>
        <begin position="37"/>
        <end position="47"/>
    </location>
</feature>
<gene>
    <name evidence="2" type="ORF">CRENBAI_007968</name>
</gene>
<comment type="caution">
    <text evidence="2">The sequence shown here is derived from an EMBL/GenBank/DDBJ whole genome shotgun (WGS) entry which is preliminary data.</text>
</comment>
<sequence>MHAPQTIEPRPPGAARQSSRPRDAPPPPPPCPRGTVKTTNPKNTPPTRNHPADKQTPPQHKAERPDATAKLSDARPTKQNVEGKATTHRTTNPTPQHAKQRRTECSNEHPK</sequence>
<feature type="compositionally biased region" description="Basic and acidic residues" evidence="1">
    <location>
        <begin position="60"/>
        <end position="76"/>
    </location>
</feature>
<name>A0AAV9SEH9_9TELE</name>
<organism evidence="2 3">
    <name type="scientific">Crenichthys baileyi</name>
    <name type="common">White River springfish</name>
    <dbReference type="NCBI Taxonomy" id="28760"/>
    <lineage>
        <taxon>Eukaryota</taxon>
        <taxon>Metazoa</taxon>
        <taxon>Chordata</taxon>
        <taxon>Craniata</taxon>
        <taxon>Vertebrata</taxon>
        <taxon>Euteleostomi</taxon>
        <taxon>Actinopterygii</taxon>
        <taxon>Neopterygii</taxon>
        <taxon>Teleostei</taxon>
        <taxon>Neoteleostei</taxon>
        <taxon>Acanthomorphata</taxon>
        <taxon>Ovalentaria</taxon>
        <taxon>Atherinomorphae</taxon>
        <taxon>Cyprinodontiformes</taxon>
        <taxon>Goodeidae</taxon>
        <taxon>Crenichthys</taxon>
    </lineage>
</organism>
<feature type="compositionally biased region" description="Polar residues" evidence="1">
    <location>
        <begin position="88"/>
        <end position="97"/>
    </location>
</feature>
<feature type="region of interest" description="Disordered" evidence="1">
    <location>
        <begin position="1"/>
        <end position="111"/>
    </location>
</feature>
<protein>
    <submittedName>
        <fullName evidence="2">Uncharacterized protein</fullName>
    </submittedName>
</protein>
<evidence type="ECO:0000313" key="3">
    <source>
        <dbReference type="Proteomes" id="UP001311232"/>
    </source>
</evidence>
<dbReference type="AlphaFoldDB" id="A0AAV9SEH9"/>
<evidence type="ECO:0000256" key="1">
    <source>
        <dbReference type="SAM" id="MobiDB-lite"/>
    </source>
</evidence>
<dbReference type="Proteomes" id="UP001311232">
    <property type="component" value="Unassembled WGS sequence"/>
</dbReference>
<proteinExistence type="predicted"/>
<evidence type="ECO:0000313" key="2">
    <source>
        <dbReference type="EMBL" id="KAK5619756.1"/>
    </source>
</evidence>
<feature type="compositionally biased region" description="Basic and acidic residues" evidence="1">
    <location>
        <begin position="101"/>
        <end position="111"/>
    </location>
</feature>